<reference evidence="7" key="1">
    <citation type="submission" date="2016-06" db="UniProtKB">
        <authorList>
            <consortium name="WormBaseParasite"/>
        </authorList>
    </citation>
    <scope>IDENTIFICATION</scope>
</reference>
<keyword evidence="1 2" id="KW-0728">SH3 domain</keyword>
<accession>A0A183D794</accession>
<evidence type="ECO:0000256" key="1">
    <source>
        <dbReference type="ARBA" id="ARBA00022443"/>
    </source>
</evidence>
<dbReference type="PANTHER" id="PTHR14234">
    <property type="entry name" value="RIM BINDING PROTEIN-RELATED"/>
    <property type="match status" value="1"/>
</dbReference>
<evidence type="ECO:0000256" key="3">
    <source>
        <dbReference type="SAM" id="MobiDB-lite"/>
    </source>
</evidence>
<dbReference type="InterPro" id="IPR001452">
    <property type="entry name" value="SH3_domain"/>
</dbReference>
<keyword evidence="6" id="KW-1185">Reference proteome</keyword>
<dbReference type="CDD" id="cd12013">
    <property type="entry name" value="SH3_RIM-BP_3"/>
    <property type="match status" value="1"/>
</dbReference>
<dbReference type="PROSITE" id="PS50002">
    <property type="entry name" value="SH3"/>
    <property type="match status" value="1"/>
</dbReference>
<gene>
    <name evidence="5" type="ORF">GPUH_LOCUS4585</name>
</gene>
<reference evidence="5 6" key="2">
    <citation type="submission" date="2018-11" db="EMBL/GenBank/DDBJ databases">
        <authorList>
            <consortium name="Pathogen Informatics"/>
        </authorList>
    </citation>
    <scope>NUCLEOTIDE SEQUENCE [LARGE SCALE GENOMIC DNA]</scope>
</reference>
<dbReference type="Pfam" id="PF07653">
    <property type="entry name" value="SH3_2"/>
    <property type="match status" value="1"/>
</dbReference>
<dbReference type="PRINTS" id="PR00452">
    <property type="entry name" value="SH3DOMAIN"/>
</dbReference>
<evidence type="ECO:0000313" key="5">
    <source>
        <dbReference type="EMBL" id="VDK46035.1"/>
    </source>
</evidence>
<proteinExistence type="predicted"/>
<dbReference type="Proteomes" id="UP000271098">
    <property type="component" value="Unassembled WGS sequence"/>
</dbReference>
<dbReference type="EMBL" id="UYRT01008834">
    <property type="protein sequence ID" value="VDK46035.1"/>
    <property type="molecule type" value="Genomic_DNA"/>
</dbReference>
<dbReference type="AlphaFoldDB" id="A0A183D794"/>
<evidence type="ECO:0000256" key="2">
    <source>
        <dbReference type="PROSITE-ProRule" id="PRU00192"/>
    </source>
</evidence>
<dbReference type="Gene3D" id="2.30.30.40">
    <property type="entry name" value="SH3 Domains"/>
    <property type="match status" value="1"/>
</dbReference>
<feature type="region of interest" description="Disordered" evidence="3">
    <location>
        <begin position="133"/>
        <end position="152"/>
    </location>
</feature>
<dbReference type="GO" id="GO:0007274">
    <property type="term" value="P:neuromuscular synaptic transmission"/>
    <property type="evidence" value="ECO:0007669"/>
    <property type="project" value="TreeGrafter"/>
</dbReference>
<organism evidence="7">
    <name type="scientific">Gongylonema pulchrum</name>
    <dbReference type="NCBI Taxonomy" id="637853"/>
    <lineage>
        <taxon>Eukaryota</taxon>
        <taxon>Metazoa</taxon>
        <taxon>Ecdysozoa</taxon>
        <taxon>Nematoda</taxon>
        <taxon>Chromadorea</taxon>
        <taxon>Rhabditida</taxon>
        <taxon>Spirurina</taxon>
        <taxon>Spiruromorpha</taxon>
        <taxon>Spiruroidea</taxon>
        <taxon>Gongylonematidae</taxon>
        <taxon>Gongylonema</taxon>
    </lineage>
</organism>
<evidence type="ECO:0000313" key="7">
    <source>
        <dbReference type="WBParaSite" id="GPUH_0000459201-mRNA-1"/>
    </source>
</evidence>
<feature type="region of interest" description="Disordered" evidence="3">
    <location>
        <begin position="1"/>
        <end position="32"/>
    </location>
</feature>
<name>A0A183D794_9BILA</name>
<feature type="region of interest" description="Disordered" evidence="3">
    <location>
        <begin position="101"/>
        <end position="120"/>
    </location>
</feature>
<dbReference type="InterPro" id="IPR040325">
    <property type="entry name" value="RIMBP1/2/3"/>
</dbReference>
<dbReference type="FunFam" id="2.30.30.40:FF:000016">
    <property type="entry name" value="RIMS-binding protein 2 isoform X2"/>
    <property type="match status" value="1"/>
</dbReference>
<dbReference type="OrthoDB" id="4158657at2759"/>
<dbReference type="WBParaSite" id="GPUH_0000459201-mRNA-1">
    <property type="protein sequence ID" value="GPUH_0000459201-mRNA-1"/>
    <property type="gene ID" value="GPUH_0000459201"/>
</dbReference>
<dbReference type="InterPro" id="IPR036028">
    <property type="entry name" value="SH3-like_dom_sf"/>
</dbReference>
<evidence type="ECO:0000259" key="4">
    <source>
        <dbReference type="PROSITE" id="PS50002"/>
    </source>
</evidence>
<evidence type="ECO:0000313" key="6">
    <source>
        <dbReference type="Proteomes" id="UP000271098"/>
    </source>
</evidence>
<protein>
    <submittedName>
        <fullName evidence="7">SH3 domain-containing protein</fullName>
    </submittedName>
</protein>
<dbReference type="SUPFAM" id="SSF50044">
    <property type="entry name" value="SH3-domain"/>
    <property type="match status" value="1"/>
</dbReference>
<dbReference type="GO" id="GO:0045202">
    <property type="term" value="C:synapse"/>
    <property type="evidence" value="ECO:0007669"/>
    <property type="project" value="GOC"/>
</dbReference>
<dbReference type="InterPro" id="IPR035755">
    <property type="entry name" value="RIM-BP_SH3_3"/>
</dbReference>
<feature type="domain" description="SH3" evidence="4">
    <location>
        <begin position="35"/>
        <end position="103"/>
    </location>
</feature>
<dbReference type="PANTHER" id="PTHR14234:SF19">
    <property type="entry name" value="RIM-BINDING PROTEIN, ISOFORM F"/>
    <property type="match status" value="1"/>
</dbReference>
<dbReference type="SMART" id="SM00326">
    <property type="entry name" value="SH3"/>
    <property type="match status" value="1"/>
</dbReference>
<sequence>ASTGAQGHFPPEATTSVEDLRHGRTNGGGGGGVDIPIRKFVAKFDYDSRQLSPNVDAEQVELSFHAGDVITVYGEMDEDGFYMGELNGIRGLVPSNFLHTSPPNSLLPSQMPPQLQQSSQAVPPITIPVPEQQAKSRGVVFQENARKVTTTS</sequence>